<evidence type="ECO:0000256" key="13">
    <source>
        <dbReference type="PIRSR" id="PIRSR009343-1"/>
    </source>
</evidence>
<dbReference type="GO" id="GO:0140949">
    <property type="term" value="F:histone H3K9 trimethyltransferase activity"/>
    <property type="evidence" value="ECO:0007669"/>
    <property type="project" value="UniProtKB-EC"/>
</dbReference>
<evidence type="ECO:0000256" key="8">
    <source>
        <dbReference type="ARBA" id="ARBA00022833"/>
    </source>
</evidence>
<evidence type="ECO:0000256" key="9">
    <source>
        <dbReference type="ARBA" id="ARBA00022853"/>
    </source>
</evidence>
<feature type="binding site" evidence="14">
    <location>
        <position position="435"/>
    </location>
    <ligand>
        <name>Zn(2+)</name>
        <dbReference type="ChEBI" id="CHEBI:29105"/>
        <label>1</label>
    </ligand>
</feature>
<evidence type="ECO:0000256" key="6">
    <source>
        <dbReference type="ARBA" id="ARBA00022691"/>
    </source>
</evidence>
<feature type="binding site" evidence="14">
    <location>
        <position position="433"/>
    </location>
    <ligand>
        <name>Zn(2+)</name>
        <dbReference type="ChEBI" id="CHEBI:29105"/>
        <label>2</label>
    </ligand>
</feature>
<dbReference type="GO" id="GO:0005634">
    <property type="term" value="C:nucleus"/>
    <property type="evidence" value="ECO:0007669"/>
    <property type="project" value="UniProtKB-SubCell"/>
</dbReference>
<dbReference type="InterPro" id="IPR007728">
    <property type="entry name" value="Pre-SET_dom"/>
</dbReference>
<dbReference type="InterPro" id="IPR050973">
    <property type="entry name" value="H3K9_Histone-Lys_N-MTase"/>
</dbReference>
<dbReference type="SUPFAM" id="SSF52540">
    <property type="entry name" value="P-loop containing nucleoside triphosphate hydrolases"/>
    <property type="match status" value="1"/>
</dbReference>
<evidence type="ECO:0000256" key="2">
    <source>
        <dbReference type="ARBA" id="ARBA00004584"/>
    </source>
</evidence>
<dbReference type="PIRSF" id="PIRSF009343">
    <property type="entry name" value="SUV39_SET"/>
    <property type="match status" value="1"/>
</dbReference>
<dbReference type="SMART" id="SM00468">
    <property type="entry name" value="PreSET"/>
    <property type="match status" value="1"/>
</dbReference>
<evidence type="ECO:0000256" key="3">
    <source>
        <dbReference type="ARBA" id="ARBA00022454"/>
    </source>
</evidence>
<dbReference type="Gene3D" id="2.40.50.40">
    <property type="match status" value="1"/>
</dbReference>
<protein>
    <recommendedName>
        <fullName evidence="12">Histone-lysine N-methyltransferase</fullName>
        <ecNumber evidence="12">2.1.1.355</ecNumber>
    </recommendedName>
</protein>
<dbReference type="PROSITE" id="PS50867">
    <property type="entry name" value="PRE_SET"/>
    <property type="match status" value="1"/>
</dbReference>
<dbReference type="InterPro" id="IPR023780">
    <property type="entry name" value="Chromo_domain"/>
</dbReference>
<feature type="compositionally biased region" description="Low complexity" evidence="15">
    <location>
        <begin position="189"/>
        <end position="198"/>
    </location>
</feature>
<dbReference type="PROSITE" id="PS50013">
    <property type="entry name" value="CHROMO_2"/>
    <property type="match status" value="1"/>
</dbReference>
<reference evidence="21" key="1">
    <citation type="submission" date="2025-08" db="UniProtKB">
        <authorList>
            <consortium name="RefSeq"/>
        </authorList>
    </citation>
    <scope>IDENTIFICATION</scope>
</reference>
<dbReference type="SUPFAM" id="SSF54160">
    <property type="entry name" value="Chromo domain-like"/>
    <property type="match status" value="1"/>
</dbReference>
<feature type="binding site" evidence="13">
    <location>
        <begin position="504"/>
        <end position="506"/>
    </location>
    <ligand>
        <name>S-adenosyl-L-methionine</name>
        <dbReference type="ChEBI" id="CHEBI:59789"/>
    </ligand>
</feature>
<dbReference type="GO" id="GO:0032259">
    <property type="term" value="P:methylation"/>
    <property type="evidence" value="ECO:0007669"/>
    <property type="project" value="UniProtKB-KW"/>
</dbReference>
<dbReference type="CTD" id="41483"/>
<dbReference type="PROSITE" id="PS00598">
    <property type="entry name" value="CHROMO_1"/>
    <property type="match status" value="1"/>
</dbReference>
<dbReference type="CDD" id="cd00024">
    <property type="entry name" value="CD_CSD"/>
    <property type="match status" value="1"/>
</dbReference>
<keyword evidence="6 12" id="KW-0949">S-adenosyl-L-methionine</keyword>
<evidence type="ECO:0000259" key="17">
    <source>
        <dbReference type="PROSITE" id="PS50280"/>
    </source>
</evidence>
<feature type="binding site" evidence="14">
    <location>
        <position position="438"/>
    </location>
    <ligand>
        <name>Zn(2+)</name>
        <dbReference type="ChEBI" id="CHEBI:29105"/>
        <label>3</label>
    </ligand>
</feature>
<sequence length="666" mass="75710">MGGEEGLGVTTGQPNLYKQDLSKLDVSKLTALSREVISRQATINIGTIGHVAHGKSTIVKAISGVQTVRFKNELERNITIKLESRATESNSGNKAEVSGATYTKSSVCLKRPTSPTTIIQPPAKLPRLEVRLPSIEMDETYLESIDDSSNIPKDRDNSTAREMLVESIERMTEENLNAEDDKCTRGQRSSQKSSDSDSYSCDALKYLQHGIKLKELRIQVEDIGKTFKNLGGKRKLIKKKEYEVEKILEKKITKENVLYLIKWKGWSSLSNTWEPETNLVDCAELLMEFENERTRLLNKFKKVTGFEPNTETIEELMKSLMNDNENDDCLFSYEYTLYKDLRKYFAQKRSKMRKLESRIKHNILRVLLSTLRNEQLASLREWEEEMNGISKGKPLIKVENLVDLEFAPCDFYYVDEYLPGAGVIIPDEPPIGCECTTCDSKGECCFLQGSRSFSYTSARRIRVPPGTPIYECNKRCTCPPDCLNRVVQRGTFAKLCVFRTSNGRGWGVKTLRVIKKGTFVTQYVGEVITSEEAEKRGTEYDAAGRTYLFDLDYNQSEDQCLYTVDAAIYGNVSHFINHSCDPNLAVYAVWIDCLEPDLPKLALFATRDIKQNEEITFDYACQFSKAPDNNDLPSESQQRLELPGGRSLDYKTRCKCGTKACRQYLF</sequence>
<proteinExistence type="inferred from homology"/>
<feature type="binding site" evidence="14">
    <location>
        <position position="445"/>
    </location>
    <ligand>
        <name>Zn(2+)</name>
        <dbReference type="ChEBI" id="CHEBI:29105"/>
        <label>2</label>
    </ligand>
</feature>
<evidence type="ECO:0000313" key="20">
    <source>
        <dbReference type="Proteomes" id="UP000694920"/>
    </source>
</evidence>
<accession>A0AAJ7BG77</accession>
<feature type="domain" description="SET" evidence="17">
    <location>
        <begin position="493"/>
        <end position="620"/>
    </location>
</feature>
<keyword evidence="3" id="KW-0158">Chromosome</keyword>
<evidence type="ECO:0000259" key="19">
    <source>
        <dbReference type="PROSITE" id="PS50868"/>
    </source>
</evidence>
<dbReference type="InterPro" id="IPR027417">
    <property type="entry name" value="P-loop_NTPase"/>
</dbReference>
<feature type="compositionally biased region" description="Basic and acidic residues" evidence="15">
    <location>
        <begin position="175"/>
        <end position="184"/>
    </location>
</feature>
<feature type="binding site" evidence="13">
    <location>
        <position position="655"/>
    </location>
    <ligand>
        <name>S-adenosyl-L-methionine</name>
        <dbReference type="ChEBI" id="CHEBI:59789"/>
    </ligand>
</feature>
<dbReference type="PROSITE" id="PS50280">
    <property type="entry name" value="SET"/>
    <property type="match status" value="1"/>
</dbReference>
<organism evidence="20 21">
    <name type="scientific">Cephus cinctus</name>
    <name type="common">Wheat stem sawfly</name>
    <dbReference type="NCBI Taxonomy" id="211228"/>
    <lineage>
        <taxon>Eukaryota</taxon>
        <taxon>Metazoa</taxon>
        <taxon>Ecdysozoa</taxon>
        <taxon>Arthropoda</taxon>
        <taxon>Hexapoda</taxon>
        <taxon>Insecta</taxon>
        <taxon>Pterygota</taxon>
        <taxon>Neoptera</taxon>
        <taxon>Endopterygota</taxon>
        <taxon>Hymenoptera</taxon>
        <taxon>Cephoidea</taxon>
        <taxon>Cephidae</taxon>
        <taxon>Cephus</taxon>
    </lineage>
</organism>
<feature type="binding site" evidence="14">
    <location>
        <position position="476"/>
    </location>
    <ligand>
        <name>Zn(2+)</name>
        <dbReference type="ChEBI" id="CHEBI:29105"/>
        <label>2</label>
    </ligand>
</feature>
<keyword evidence="20" id="KW-1185">Reference proteome</keyword>
<evidence type="ECO:0000256" key="7">
    <source>
        <dbReference type="ARBA" id="ARBA00022723"/>
    </source>
</evidence>
<dbReference type="CDD" id="cd10542">
    <property type="entry name" value="SET_SUV39H"/>
    <property type="match status" value="1"/>
</dbReference>
<feature type="binding site" evidence="14">
    <location>
        <position position="478"/>
    </location>
    <ligand>
        <name>Zn(2+)</name>
        <dbReference type="ChEBI" id="CHEBI:29105"/>
        <label>3</label>
    </ligand>
</feature>
<evidence type="ECO:0000256" key="11">
    <source>
        <dbReference type="ARBA" id="ARBA00023328"/>
    </source>
</evidence>
<feature type="binding site" evidence="14">
    <location>
        <position position="472"/>
    </location>
    <ligand>
        <name>Zn(2+)</name>
        <dbReference type="ChEBI" id="CHEBI:29105"/>
        <label>2</label>
    </ligand>
</feature>
<evidence type="ECO:0000256" key="5">
    <source>
        <dbReference type="ARBA" id="ARBA00022679"/>
    </source>
</evidence>
<feature type="binding site" evidence="14">
    <location>
        <position position="433"/>
    </location>
    <ligand>
        <name>Zn(2+)</name>
        <dbReference type="ChEBI" id="CHEBI:29105"/>
        <label>1</label>
    </ligand>
</feature>
<dbReference type="InterPro" id="IPR046341">
    <property type="entry name" value="SET_dom_sf"/>
</dbReference>
<feature type="binding site" evidence="14">
    <location>
        <position position="472"/>
    </location>
    <ligand>
        <name>Zn(2+)</name>
        <dbReference type="ChEBI" id="CHEBI:29105"/>
        <label>3</label>
    </ligand>
</feature>
<evidence type="ECO:0000313" key="21">
    <source>
        <dbReference type="RefSeq" id="XP_015585211.1"/>
    </source>
</evidence>
<keyword evidence="9 12" id="KW-0156">Chromatin regulator</keyword>
<feature type="domain" description="Pre-SET" evidence="18">
    <location>
        <begin position="431"/>
        <end position="490"/>
    </location>
</feature>
<dbReference type="Pfam" id="PF00385">
    <property type="entry name" value="Chromo"/>
    <property type="match status" value="1"/>
</dbReference>
<dbReference type="InterPro" id="IPR011381">
    <property type="entry name" value="H3-K9_MeTrfase_SUV39H1/2-like"/>
</dbReference>
<dbReference type="AlphaFoldDB" id="A0AAJ7BG77"/>
<dbReference type="SUPFAM" id="SSF82199">
    <property type="entry name" value="SET domain"/>
    <property type="match status" value="1"/>
</dbReference>
<keyword evidence="4 12" id="KW-0489">Methyltransferase</keyword>
<dbReference type="KEGG" id="ccin:107262968"/>
<feature type="binding site" evidence="13">
    <location>
        <begin position="577"/>
        <end position="578"/>
    </location>
    <ligand>
        <name>S-adenosyl-L-methionine</name>
        <dbReference type="ChEBI" id="CHEBI:59789"/>
    </ligand>
</feature>
<feature type="binding site" evidence="14">
    <location>
        <position position="482"/>
    </location>
    <ligand>
        <name>Zn(2+)</name>
        <dbReference type="ChEBI" id="CHEBI:29105"/>
        <label>3</label>
    </ligand>
</feature>
<dbReference type="PROSITE" id="PS50868">
    <property type="entry name" value="POST_SET"/>
    <property type="match status" value="1"/>
</dbReference>
<dbReference type="Gene3D" id="3.40.50.300">
    <property type="entry name" value="P-loop containing nucleotide triphosphate hydrolases"/>
    <property type="match status" value="1"/>
</dbReference>
<keyword evidence="11" id="KW-0137">Centromere</keyword>
<feature type="binding site" evidence="14">
    <location>
        <position position="656"/>
    </location>
    <ligand>
        <name>Zn(2+)</name>
        <dbReference type="ChEBI" id="CHEBI:29105"/>
        <label>4</label>
    </ligand>
</feature>
<dbReference type="GO" id="GO:0000775">
    <property type="term" value="C:chromosome, centromeric region"/>
    <property type="evidence" value="ECO:0007669"/>
    <property type="project" value="UniProtKB-SubCell"/>
</dbReference>
<evidence type="ECO:0000256" key="14">
    <source>
        <dbReference type="PIRSR" id="PIRSR009343-2"/>
    </source>
</evidence>
<comment type="subcellular location">
    <subcellularLocation>
        <location evidence="2">Chromosome</location>
        <location evidence="2">Centromere</location>
    </subcellularLocation>
    <subcellularLocation>
        <location evidence="1 12">Nucleus</location>
    </subcellularLocation>
</comment>
<evidence type="ECO:0000256" key="1">
    <source>
        <dbReference type="ARBA" id="ARBA00004123"/>
    </source>
</evidence>
<feature type="binding site" evidence="14">
    <location>
        <position position="654"/>
    </location>
    <ligand>
        <name>Zn(2+)</name>
        <dbReference type="ChEBI" id="CHEBI:29105"/>
        <label>4</label>
    </ligand>
</feature>
<feature type="binding site" evidence="14">
    <location>
        <position position="438"/>
    </location>
    <ligand>
        <name>Zn(2+)</name>
        <dbReference type="ChEBI" id="CHEBI:29105"/>
        <label>1</label>
    </ligand>
</feature>
<feature type="region of interest" description="Disordered" evidence="15">
    <location>
        <begin position="175"/>
        <end position="198"/>
    </location>
</feature>
<dbReference type="Pfam" id="PF00856">
    <property type="entry name" value="SET"/>
    <property type="match status" value="1"/>
</dbReference>
<keyword evidence="10 12" id="KW-0539">Nucleus</keyword>
<evidence type="ECO:0000256" key="12">
    <source>
        <dbReference type="PIRNR" id="PIRNR009343"/>
    </source>
</evidence>
<feature type="domain" description="Chromo" evidence="16">
    <location>
        <begin position="242"/>
        <end position="301"/>
    </location>
</feature>
<dbReference type="InterPro" id="IPR016197">
    <property type="entry name" value="Chromo-like_dom_sf"/>
</dbReference>
<dbReference type="GeneID" id="107262968"/>
<dbReference type="InterPro" id="IPR000953">
    <property type="entry name" value="Chromo/chromo_shadow_dom"/>
</dbReference>
<dbReference type="PANTHER" id="PTHR46223:SF4">
    <property type="entry name" value="HISTONE-LYSINE N-METHYLTRANSFERASE-RELATED"/>
    <property type="match status" value="1"/>
</dbReference>
<dbReference type="SMART" id="SM00298">
    <property type="entry name" value="CHROMO"/>
    <property type="match status" value="1"/>
</dbReference>
<dbReference type="InterPro" id="IPR023779">
    <property type="entry name" value="Chromodomain_CS"/>
</dbReference>
<dbReference type="RefSeq" id="XP_015585211.1">
    <property type="nucleotide sequence ID" value="XM_015729725.2"/>
</dbReference>
<feature type="binding site" evidence="13">
    <location>
        <position position="619"/>
    </location>
    <ligand>
        <name>S-adenosyl-L-methionine</name>
        <dbReference type="ChEBI" id="CHEBI:59789"/>
    </ligand>
</feature>
<dbReference type="Gene3D" id="2.170.270.10">
    <property type="entry name" value="SET domain"/>
    <property type="match status" value="1"/>
</dbReference>
<name>A0AAJ7BG77_CEPCN</name>
<dbReference type="InterPro" id="IPR003616">
    <property type="entry name" value="Post-SET_dom"/>
</dbReference>
<evidence type="ECO:0000256" key="4">
    <source>
        <dbReference type="ARBA" id="ARBA00022603"/>
    </source>
</evidence>
<gene>
    <name evidence="21" type="primary">LOC107262968</name>
</gene>
<dbReference type="EC" id="2.1.1.355" evidence="12"/>
<evidence type="ECO:0000259" key="16">
    <source>
        <dbReference type="PROSITE" id="PS50013"/>
    </source>
</evidence>
<dbReference type="PANTHER" id="PTHR46223">
    <property type="entry name" value="HISTONE-LYSINE N-METHYLTRANSFERASE SUV39H"/>
    <property type="match status" value="1"/>
</dbReference>
<dbReference type="GO" id="GO:0008270">
    <property type="term" value="F:zinc ion binding"/>
    <property type="evidence" value="ECO:0007669"/>
    <property type="project" value="UniProtKB-UniRule"/>
</dbReference>
<feature type="domain" description="Post-SET" evidence="19">
    <location>
        <begin position="650"/>
        <end position="666"/>
    </location>
</feature>
<feature type="binding site" evidence="14">
    <location>
        <position position="580"/>
    </location>
    <ligand>
        <name>Zn(2+)</name>
        <dbReference type="ChEBI" id="CHEBI:29105"/>
        <label>4</label>
    </ligand>
</feature>
<feature type="binding site" evidence="14">
    <location>
        <position position="661"/>
    </location>
    <ligand>
        <name>Zn(2+)</name>
        <dbReference type="ChEBI" id="CHEBI:29105"/>
        <label>4</label>
    </ligand>
</feature>
<dbReference type="Proteomes" id="UP000694920">
    <property type="component" value="Unplaced"/>
</dbReference>
<keyword evidence="8 12" id="KW-0862">Zinc</keyword>
<keyword evidence="5 12" id="KW-0808">Transferase</keyword>
<comment type="similarity">
    <text evidence="12">Belongs to the class V-like SAM-binding methyltransferase superfamily. Histone-lysine methyltransferase family. Suvar3-9 subfamily.</text>
</comment>
<dbReference type="InterPro" id="IPR001214">
    <property type="entry name" value="SET_dom"/>
</dbReference>
<dbReference type="SMART" id="SM00317">
    <property type="entry name" value="SET"/>
    <property type="match status" value="1"/>
</dbReference>
<comment type="catalytic activity">
    <reaction evidence="12">
        <text>L-lysyl(9)-[histone H3] + 3 S-adenosyl-L-methionine = N(6),N(6),N(6)-trimethyl-L-lysyl(9)-[histone H3] + 3 S-adenosyl-L-homocysteine + 3 H(+)</text>
        <dbReference type="Rhea" id="RHEA:60276"/>
        <dbReference type="Rhea" id="RHEA-COMP:15538"/>
        <dbReference type="Rhea" id="RHEA-COMP:15546"/>
        <dbReference type="ChEBI" id="CHEBI:15378"/>
        <dbReference type="ChEBI" id="CHEBI:29969"/>
        <dbReference type="ChEBI" id="CHEBI:57856"/>
        <dbReference type="ChEBI" id="CHEBI:59789"/>
        <dbReference type="ChEBI" id="CHEBI:61961"/>
        <dbReference type="EC" id="2.1.1.355"/>
    </reaction>
</comment>
<evidence type="ECO:0000256" key="15">
    <source>
        <dbReference type="SAM" id="MobiDB-lite"/>
    </source>
</evidence>
<dbReference type="Pfam" id="PF05033">
    <property type="entry name" value="Pre-SET"/>
    <property type="match status" value="1"/>
</dbReference>
<feature type="binding site" evidence="14">
    <location>
        <position position="444"/>
    </location>
    <ligand>
        <name>Zn(2+)</name>
        <dbReference type="ChEBI" id="CHEBI:29105"/>
        <label>1</label>
    </ligand>
</feature>
<evidence type="ECO:0000256" key="10">
    <source>
        <dbReference type="ARBA" id="ARBA00023242"/>
    </source>
</evidence>
<evidence type="ECO:0000259" key="18">
    <source>
        <dbReference type="PROSITE" id="PS50867"/>
    </source>
</evidence>
<keyword evidence="7 12" id="KW-0479">Metal-binding</keyword>